<accession>A0AB39V197</accession>
<organism evidence="4">
    <name type="scientific">Leptotrichia alba</name>
    <dbReference type="NCBI Taxonomy" id="3239304"/>
    <lineage>
        <taxon>Bacteria</taxon>
        <taxon>Fusobacteriati</taxon>
        <taxon>Fusobacteriota</taxon>
        <taxon>Fusobacteriia</taxon>
        <taxon>Fusobacteriales</taxon>
        <taxon>Leptotrichiaceae</taxon>
        <taxon>Leptotrichia</taxon>
    </lineage>
</organism>
<evidence type="ECO:0000259" key="3">
    <source>
        <dbReference type="PROSITE" id="PS51208"/>
    </source>
</evidence>
<dbReference type="PROSITE" id="PS51257">
    <property type="entry name" value="PROKAR_LIPOPROTEIN"/>
    <property type="match status" value="1"/>
</dbReference>
<feature type="region of interest" description="Disordered" evidence="1">
    <location>
        <begin position="26"/>
        <end position="55"/>
    </location>
</feature>
<feature type="chain" id="PRO_5044203075" evidence="2">
    <location>
        <begin position="25"/>
        <end position="1118"/>
    </location>
</feature>
<dbReference type="Pfam" id="PF03797">
    <property type="entry name" value="Autotransporter"/>
    <property type="match status" value="1"/>
</dbReference>
<gene>
    <name evidence="4" type="ORF">AB8B28_06155</name>
</gene>
<evidence type="ECO:0000313" key="4">
    <source>
        <dbReference type="EMBL" id="XDU61245.1"/>
    </source>
</evidence>
<reference evidence="4" key="1">
    <citation type="submission" date="2024-07" db="EMBL/GenBank/DDBJ databases">
        <authorList>
            <person name="Li X.-J."/>
            <person name="Wang X."/>
        </authorList>
    </citation>
    <scope>NUCLEOTIDE SEQUENCE</scope>
    <source>
        <strain evidence="4">HSP-536</strain>
    </source>
</reference>
<dbReference type="KEGG" id="lala:AB8B28_06155"/>
<sequence>MKKMRNAKRLVLLTALCAIISCGAAGGGAGDKTSDNTPTPTNPNKPIDLKPVPNKPIDLKPVDDNPVKLTPVNPGTSPIPVNPGTPITPITPGVSTTSITPGQPFDYINYVQSPRSKRDKIGKMDNVANNGQYGFSMSQFGAIDFGIDSDPTQLTVEKGGVAFLLDIDYLATKKTLTEKFVKNIINPDKLTLNMKEGSTVFLIRNGDIYLSDGNPLSILSDIPLEKIPKIEGTGYDILKFDNNLIHIDQDVYLDNDNDPYNVLIQNTINLGGAINSKKIIGTKNNQVAIKTNEISKGGYRYARNNGTIILSGENTVAMYSEETPNYNSGAITVGNNSIAQYSANYYGKTKRYVNSNIDLSNDGVITLGKNSIGLYKFSTYYDTFGSIINGSVVSGLKEDGVTPISGFMGEVISNEENAIGILANINNARHPEYNKSNEELIRKVVGKVMNNGKIDLSGDKSIGIYTTLTGDGTALVTNKGLIKIGNSTDRSNPSIGVFFNGPNIDVINHHIGNIIVGKNSIGMVGIGGGTLNNQGYITIKGDGGVGMYLADGTEGFNSGIIGTEQAVRFEKHLYNNGSQPVVEGVIGVIVGQNSKFTNEPSGKIIIDSEYGTGIMIANGGIINNKGTIKVTGTGSREQQINNAAVIKITPGRTIPGVTPIKISSTKKSLGIYVDSLGKSKPIDGLANLGFNNADLLIGAEATEKTNATEVTVGKDVLDPFNKSIQESNIGNWTVGSGSLIWEADPEIKDNRVEKVTLKKQSYTKFADENTKGVAESLDEKYVVASEKDKQIFNYMNTLRDAESLGKAYKEIAGSQYINVQQRINQTDNLLDSQISSLQKDNAGKAGHHVETFFNKDKHDFKTEEVPNTTSTAFGASYLFNNTDSNWGAYGGVAINNYKFKDTGHSKESVSMLKAGGYKKFDLSIGDLDWTLGGDVFVSQNSMKRRIMTDKVYENKADYNAYGFSVKNEISKTYELGENSAIKPYGALKLGYGRFNRIKEKDSTLGMDVKGNSYYSFKPSAGVELAYTKGITGNTRFKAALDLAYEHELGNAGRKENQMKYINTNKTYRLKGEKAESRGNVRSGVKVGLETGNFNFSVNGGYDTKDKNAHIGVGIGASF</sequence>
<dbReference type="RefSeq" id="WP_369714702.1">
    <property type="nucleotide sequence ID" value="NZ_CP165647.1"/>
</dbReference>
<dbReference type="AlphaFoldDB" id="A0AB39V197"/>
<dbReference type="PROSITE" id="PS51208">
    <property type="entry name" value="AUTOTRANSPORTER"/>
    <property type="match status" value="1"/>
</dbReference>
<dbReference type="InterPro" id="IPR005546">
    <property type="entry name" value="Autotransporte_beta"/>
</dbReference>
<dbReference type="Gene3D" id="2.40.128.130">
    <property type="entry name" value="Autotransporter beta-domain"/>
    <property type="match status" value="1"/>
</dbReference>
<dbReference type="SUPFAM" id="SSF103515">
    <property type="entry name" value="Autotransporter"/>
    <property type="match status" value="1"/>
</dbReference>
<dbReference type="InterPro" id="IPR036709">
    <property type="entry name" value="Autotransporte_beta_dom_sf"/>
</dbReference>
<dbReference type="EMBL" id="CP165647">
    <property type="protein sequence ID" value="XDU61245.1"/>
    <property type="molecule type" value="Genomic_DNA"/>
</dbReference>
<feature type="signal peptide" evidence="2">
    <location>
        <begin position="1"/>
        <end position="24"/>
    </location>
</feature>
<proteinExistence type="predicted"/>
<protein>
    <submittedName>
        <fullName evidence="4">Autotransporter outer membrane beta-barrel domain-containing protein</fullName>
    </submittedName>
</protein>
<keyword evidence="2" id="KW-0732">Signal</keyword>
<name>A0AB39V197_9FUSO</name>
<evidence type="ECO:0000256" key="1">
    <source>
        <dbReference type="SAM" id="MobiDB-lite"/>
    </source>
</evidence>
<dbReference type="SMART" id="SM00869">
    <property type="entry name" value="Autotransporter"/>
    <property type="match status" value="1"/>
</dbReference>
<feature type="domain" description="Autotransporter" evidence="3">
    <location>
        <begin position="838"/>
        <end position="1118"/>
    </location>
</feature>
<evidence type="ECO:0000256" key="2">
    <source>
        <dbReference type="SAM" id="SignalP"/>
    </source>
</evidence>